<accession>A0A9W7L3F7</accession>
<name>A0A9W7L3F7_9STRA</name>
<dbReference type="OrthoDB" id="190905at2759"/>
<protein>
    <submittedName>
        <fullName evidence="2">Uncharacterized protein</fullName>
    </submittedName>
</protein>
<keyword evidence="1" id="KW-0812">Transmembrane</keyword>
<keyword evidence="1" id="KW-1133">Transmembrane helix</keyword>
<dbReference type="AlphaFoldDB" id="A0A9W7L3F7"/>
<reference evidence="3" key="1">
    <citation type="journal article" date="2023" name="Commun. Biol.">
        <title>Genome analysis of Parmales, the sister group of diatoms, reveals the evolutionary specialization of diatoms from phago-mixotrophs to photoautotrophs.</title>
        <authorList>
            <person name="Ban H."/>
            <person name="Sato S."/>
            <person name="Yoshikawa S."/>
            <person name="Yamada K."/>
            <person name="Nakamura Y."/>
            <person name="Ichinomiya M."/>
            <person name="Sato N."/>
            <person name="Blanc-Mathieu R."/>
            <person name="Endo H."/>
            <person name="Kuwata A."/>
            <person name="Ogata H."/>
        </authorList>
    </citation>
    <scope>NUCLEOTIDE SEQUENCE [LARGE SCALE GENOMIC DNA]</scope>
</reference>
<evidence type="ECO:0000256" key="1">
    <source>
        <dbReference type="SAM" id="Phobius"/>
    </source>
</evidence>
<dbReference type="Proteomes" id="UP001165065">
    <property type="component" value="Unassembled WGS sequence"/>
</dbReference>
<comment type="caution">
    <text evidence="2">The sequence shown here is derived from an EMBL/GenBank/DDBJ whole genome shotgun (WGS) entry which is preliminary data.</text>
</comment>
<proteinExistence type="predicted"/>
<feature type="transmembrane region" description="Helical" evidence="1">
    <location>
        <begin position="39"/>
        <end position="58"/>
    </location>
</feature>
<evidence type="ECO:0000313" key="2">
    <source>
        <dbReference type="EMBL" id="GMI24306.1"/>
    </source>
</evidence>
<keyword evidence="3" id="KW-1185">Reference proteome</keyword>
<organism evidence="2 3">
    <name type="scientific">Triparma columacea</name>
    <dbReference type="NCBI Taxonomy" id="722753"/>
    <lineage>
        <taxon>Eukaryota</taxon>
        <taxon>Sar</taxon>
        <taxon>Stramenopiles</taxon>
        <taxon>Ochrophyta</taxon>
        <taxon>Bolidophyceae</taxon>
        <taxon>Parmales</taxon>
        <taxon>Triparmaceae</taxon>
        <taxon>Triparma</taxon>
    </lineage>
</organism>
<gene>
    <name evidence="2" type="ORF">TrCOL_g3971</name>
</gene>
<keyword evidence="1" id="KW-0472">Membrane</keyword>
<evidence type="ECO:0000313" key="3">
    <source>
        <dbReference type="Proteomes" id="UP001165065"/>
    </source>
</evidence>
<sequence length="218" mass="24791">MLSNTQNDDTEYVALVEGTADEYYVSETYVVNRRKKQKAFSGCCCMSLVIFLLLWFLLPRGPQMVLKEIDLTKDGSPDQSNFSLQIAEKFWFKNNNYYTMKWSNMRTSVYLCRNSYTSAYLFGCQDENGNPVSTPLATTTYHSNDPTNNSTFTTAGRASTTIRQDFNNYDCDLNCKTFIAANCYNGVVFVTVAEVDSELNNGHSFPTFTLQSPWVVFC</sequence>
<dbReference type="EMBL" id="BRYA01000582">
    <property type="protein sequence ID" value="GMI24306.1"/>
    <property type="molecule type" value="Genomic_DNA"/>
</dbReference>